<protein>
    <submittedName>
        <fullName evidence="1">Uncharacterized protein</fullName>
    </submittedName>
</protein>
<name>A0A7L6L2V6_9ESCH</name>
<dbReference type="EMBL" id="CP056165">
    <property type="protein sequence ID" value="QLX28194.1"/>
    <property type="molecule type" value="Genomic_DNA"/>
</dbReference>
<organism evidence="1 2">
    <name type="scientific">Escherichia marmotae</name>
    <dbReference type="NCBI Taxonomy" id="1499973"/>
    <lineage>
        <taxon>Bacteria</taxon>
        <taxon>Pseudomonadati</taxon>
        <taxon>Pseudomonadota</taxon>
        <taxon>Gammaproteobacteria</taxon>
        <taxon>Enterobacterales</taxon>
        <taxon>Enterobacteriaceae</taxon>
        <taxon>Escherichia</taxon>
    </lineage>
</organism>
<gene>
    <name evidence="1" type="ORF">HV276_02670</name>
</gene>
<evidence type="ECO:0000313" key="1">
    <source>
        <dbReference type="EMBL" id="QLX28194.1"/>
    </source>
</evidence>
<accession>A0A7L6L2V6</accession>
<proteinExistence type="predicted"/>
<dbReference type="Proteomes" id="UP000512146">
    <property type="component" value="Chromosome"/>
</dbReference>
<reference evidence="1 2" key="1">
    <citation type="submission" date="2020-06" db="EMBL/GenBank/DDBJ databases">
        <title>REHAB project genomes.</title>
        <authorList>
            <person name="Shaw L.P."/>
        </authorList>
    </citation>
    <scope>NUCLEOTIDE SEQUENCE [LARGE SCALE GENOMIC DNA]</scope>
    <source>
        <strain evidence="1 2">RHBSTW-00777</strain>
    </source>
</reference>
<dbReference type="RefSeq" id="WP_181503362.1">
    <property type="nucleotide sequence ID" value="NZ_CAKAEK010000027.1"/>
</dbReference>
<evidence type="ECO:0000313" key="2">
    <source>
        <dbReference type="Proteomes" id="UP000512146"/>
    </source>
</evidence>
<dbReference type="AlphaFoldDB" id="A0A7L6L2V6"/>
<sequence length="89" mass="10478">MSNTLNHTSSRQIVRHYTQPESGIKRLMQKIPQVNDCCEFICFKFEFITQGGMARERAGKYALAQSGGKKYWYGYKELRITREMKQCFN</sequence>